<protein>
    <submittedName>
        <fullName evidence="2">ABC transporter permease</fullName>
    </submittedName>
</protein>
<keyword evidence="1" id="KW-0472">Membrane</keyword>
<feature type="transmembrane region" description="Helical" evidence="1">
    <location>
        <begin position="105"/>
        <end position="131"/>
    </location>
</feature>
<dbReference type="EMBL" id="CP101620">
    <property type="protein sequence ID" value="UTY38895.1"/>
    <property type="molecule type" value="Genomic_DNA"/>
</dbReference>
<sequence length="168" mass="19978">MIIVYFSIYCFLGYWIESFYISLFKKRWFSSGLLKGPFIPLYGFGACLLILSQPFLIKLHPLFSSLLGGLLMTLLELLSSYYIERFFHTHCWDYSHHHLHYQGRICLVYFLLWCLLSGVFLYFIHLFILSLHFPRDACYLISLIYISFILKAYSERLFANQQDGVKIH</sequence>
<feature type="transmembrane region" description="Helical" evidence="1">
    <location>
        <begin position="6"/>
        <end position="24"/>
    </location>
</feature>
<evidence type="ECO:0000313" key="2">
    <source>
        <dbReference type="EMBL" id="UTY38895.1"/>
    </source>
</evidence>
<name>A0ABY5I4K9_9FIRM</name>
<dbReference type="RefSeq" id="WP_290139600.1">
    <property type="nucleotide sequence ID" value="NZ_CP101620.1"/>
</dbReference>
<dbReference type="InterPro" id="IPR010540">
    <property type="entry name" value="CmpB_TMEM229"/>
</dbReference>
<organism evidence="2 3">
    <name type="scientific">Allocoprobacillus halotolerans</name>
    <dbReference type="NCBI Taxonomy" id="2944914"/>
    <lineage>
        <taxon>Bacteria</taxon>
        <taxon>Bacillati</taxon>
        <taxon>Bacillota</taxon>
        <taxon>Erysipelotrichia</taxon>
        <taxon>Erysipelotrichales</taxon>
        <taxon>Erysipelotrichaceae</taxon>
        <taxon>Allocoprobacillus</taxon>
    </lineage>
</organism>
<feature type="transmembrane region" description="Helical" evidence="1">
    <location>
        <begin position="36"/>
        <end position="56"/>
    </location>
</feature>
<dbReference type="Proteomes" id="UP001060112">
    <property type="component" value="Chromosome"/>
</dbReference>
<reference evidence="2" key="1">
    <citation type="submission" date="2022-07" db="EMBL/GenBank/DDBJ databases">
        <title>Faecal culturing of patients with breast cancer.</title>
        <authorList>
            <person name="Teng N.M.Y."/>
            <person name="Kiu R."/>
            <person name="Evans R."/>
            <person name="Baker D.J."/>
            <person name="Zenner C."/>
            <person name="Robinson S.D."/>
            <person name="Hall L.J."/>
        </authorList>
    </citation>
    <scope>NUCLEOTIDE SEQUENCE</scope>
    <source>
        <strain evidence="2">LH1062</strain>
    </source>
</reference>
<accession>A0ABY5I4K9</accession>
<keyword evidence="1" id="KW-0812">Transmembrane</keyword>
<keyword evidence="1" id="KW-1133">Transmembrane helix</keyword>
<feature type="transmembrane region" description="Helical" evidence="1">
    <location>
        <begin position="62"/>
        <end position="84"/>
    </location>
</feature>
<keyword evidence="3" id="KW-1185">Reference proteome</keyword>
<evidence type="ECO:0000256" key="1">
    <source>
        <dbReference type="SAM" id="Phobius"/>
    </source>
</evidence>
<gene>
    <name evidence="2" type="ORF">NMU03_15085</name>
</gene>
<proteinExistence type="predicted"/>
<feature type="transmembrane region" description="Helical" evidence="1">
    <location>
        <begin position="137"/>
        <end position="153"/>
    </location>
</feature>
<dbReference type="Pfam" id="PF06541">
    <property type="entry name" value="ABC_trans_CmpB"/>
    <property type="match status" value="1"/>
</dbReference>
<evidence type="ECO:0000313" key="3">
    <source>
        <dbReference type="Proteomes" id="UP001060112"/>
    </source>
</evidence>